<dbReference type="PANTHER" id="PTHR23320">
    <property type="entry name" value="MEMBRANE-SPANNING 4-DOMAINS SUBFAMILY A MS4A -RELATED"/>
    <property type="match status" value="1"/>
</dbReference>
<organism evidence="2 3">
    <name type="scientific">Pocillopora meandrina</name>
    <dbReference type="NCBI Taxonomy" id="46732"/>
    <lineage>
        <taxon>Eukaryota</taxon>
        <taxon>Metazoa</taxon>
        <taxon>Cnidaria</taxon>
        <taxon>Anthozoa</taxon>
        <taxon>Hexacorallia</taxon>
        <taxon>Scleractinia</taxon>
        <taxon>Astrocoeniina</taxon>
        <taxon>Pocilloporidae</taxon>
        <taxon>Pocillopora</taxon>
    </lineage>
</organism>
<feature type="transmembrane region" description="Helical" evidence="1">
    <location>
        <begin position="12"/>
        <end position="36"/>
    </location>
</feature>
<sequence length="242" mass="25441">MGMTRGHSIAAISIGTLQLLFSVALIIPSFVLSNYGNHYDVDTSMTPYWSGFPFFLCAIFGICGGVTKNHCCMVAFLVFSIIVTVISAIASIVVTIALTVIDVYDCSYGNSYEVDDCSYLNDIRTVIIVIMIVCYISTALALAGSILGCVTTCCAPPDPPMVVIAQPTMAPTSVVVSHSSMQVSGGAPMAYPQGGYPLSAYPQGAYPPGAYPQGAYPQGTSAGQAMFTEETAQTHDKAPLVV</sequence>
<dbReference type="InterPro" id="IPR030417">
    <property type="entry name" value="MS4A"/>
</dbReference>
<dbReference type="Proteomes" id="UP001159428">
    <property type="component" value="Unassembled WGS sequence"/>
</dbReference>
<accession>A0AAU9XDF8</accession>
<feature type="transmembrane region" description="Helical" evidence="1">
    <location>
        <begin position="123"/>
        <end position="143"/>
    </location>
</feature>
<feature type="transmembrane region" description="Helical" evidence="1">
    <location>
        <begin position="74"/>
        <end position="103"/>
    </location>
</feature>
<dbReference type="EMBL" id="CALNXJ010000039">
    <property type="protein sequence ID" value="CAH3144320.1"/>
    <property type="molecule type" value="Genomic_DNA"/>
</dbReference>
<feature type="transmembrane region" description="Helical" evidence="1">
    <location>
        <begin position="48"/>
        <end position="67"/>
    </location>
</feature>
<keyword evidence="1" id="KW-1133">Transmembrane helix</keyword>
<reference evidence="2 3" key="1">
    <citation type="submission" date="2022-05" db="EMBL/GenBank/DDBJ databases">
        <authorList>
            <consortium name="Genoscope - CEA"/>
            <person name="William W."/>
        </authorList>
    </citation>
    <scope>NUCLEOTIDE SEQUENCE [LARGE SCALE GENOMIC DNA]</scope>
</reference>
<keyword evidence="1" id="KW-0472">Membrane</keyword>
<dbReference type="AlphaFoldDB" id="A0AAU9XDF8"/>
<dbReference type="PANTHER" id="PTHR23320:SF130">
    <property type="entry name" value="TRANSMEMBRANE PROTEIN 212"/>
    <property type="match status" value="1"/>
</dbReference>
<protein>
    <submittedName>
        <fullName evidence="2">Uncharacterized protein</fullName>
    </submittedName>
</protein>
<proteinExistence type="predicted"/>
<evidence type="ECO:0000313" key="2">
    <source>
        <dbReference type="EMBL" id="CAH3144320.1"/>
    </source>
</evidence>
<comment type="caution">
    <text evidence="2">The sequence shown here is derived from an EMBL/GenBank/DDBJ whole genome shotgun (WGS) entry which is preliminary data.</text>
</comment>
<evidence type="ECO:0000256" key="1">
    <source>
        <dbReference type="SAM" id="Phobius"/>
    </source>
</evidence>
<gene>
    <name evidence="2" type="ORF">PMEA_00020972</name>
</gene>
<keyword evidence="3" id="KW-1185">Reference proteome</keyword>
<name>A0AAU9XDF8_9CNID</name>
<keyword evidence="1" id="KW-0812">Transmembrane</keyword>
<evidence type="ECO:0000313" key="3">
    <source>
        <dbReference type="Proteomes" id="UP001159428"/>
    </source>
</evidence>